<evidence type="ECO:0000256" key="3">
    <source>
        <dbReference type="ARBA" id="ARBA00023015"/>
    </source>
</evidence>
<comment type="caution">
    <text evidence="10">The sequence shown here is derived from an EMBL/GenBank/DDBJ whole genome shotgun (WGS) entry which is preliminary data.</text>
</comment>
<evidence type="ECO:0000313" key="11">
    <source>
        <dbReference type="Proteomes" id="UP000261905"/>
    </source>
</evidence>
<keyword evidence="3" id="KW-0805">Transcription regulation</keyword>
<dbReference type="InterPro" id="IPR036388">
    <property type="entry name" value="WH-like_DNA-bd_sf"/>
</dbReference>
<dbReference type="SUPFAM" id="SSF46894">
    <property type="entry name" value="C-terminal effector domain of the bipartite response regulators"/>
    <property type="match status" value="1"/>
</dbReference>
<dbReference type="AlphaFoldDB" id="A0A371PG37"/>
<name>A0A371PG37_9BACL</name>
<dbReference type="OrthoDB" id="9802426at2"/>
<dbReference type="GO" id="GO:0005829">
    <property type="term" value="C:cytosol"/>
    <property type="evidence" value="ECO:0007669"/>
    <property type="project" value="TreeGrafter"/>
</dbReference>
<dbReference type="InterPro" id="IPR001867">
    <property type="entry name" value="OmpR/PhoB-type_DNA-bd"/>
</dbReference>
<keyword evidence="5" id="KW-0804">Transcription</keyword>
<dbReference type="GO" id="GO:0032993">
    <property type="term" value="C:protein-DNA complex"/>
    <property type="evidence" value="ECO:0007669"/>
    <property type="project" value="TreeGrafter"/>
</dbReference>
<dbReference type="PANTHER" id="PTHR48111:SF4">
    <property type="entry name" value="DNA-BINDING DUAL TRANSCRIPTIONAL REGULATOR OMPR"/>
    <property type="match status" value="1"/>
</dbReference>
<feature type="domain" description="OmpR/PhoB-type" evidence="9">
    <location>
        <begin position="196"/>
        <end position="295"/>
    </location>
</feature>
<feature type="DNA-binding region" description="OmpR/PhoB-type" evidence="7">
    <location>
        <begin position="196"/>
        <end position="295"/>
    </location>
</feature>
<dbReference type="Gene3D" id="6.10.250.690">
    <property type="match status" value="1"/>
</dbReference>
<evidence type="ECO:0000259" key="9">
    <source>
        <dbReference type="PROSITE" id="PS51755"/>
    </source>
</evidence>
<sequence length="297" mass="34344">MSKSPYDFIDTLAGRFINRLFLLFCEKRALRLRPSASAILRPLNDSLQDLCNNLPVYRKELDLVHIVWIEDEHALLQECADYLRRESIEVTGAVEFEEARTVIERSRPDLLLVDWTLPGEMNGIDICKYNLKHWQLPLIMVTARGDEFDKVLALELGADDYLTKPFGLRELSARIKAVMRRASQGGRSLDPGIREEKVLRRAELTLDMDRFLVQRNGEKLELTRTEFLLLWKLASYPGRVFTRAHLMDEALGEGYIGYERTLDSHIRNLRRKLGEHESDSPFVQTVYGVGYRFAEGN</sequence>
<evidence type="ECO:0000256" key="1">
    <source>
        <dbReference type="ARBA" id="ARBA00022553"/>
    </source>
</evidence>
<dbReference type="PROSITE" id="PS50110">
    <property type="entry name" value="RESPONSE_REGULATORY"/>
    <property type="match status" value="1"/>
</dbReference>
<evidence type="ECO:0000256" key="6">
    <source>
        <dbReference type="PROSITE-ProRule" id="PRU00169"/>
    </source>
</evidence>
<feature type="modified residue" description="4-aspartylphosphate" evidence="6">
    <location>
        <position position="114"/>
    </location>
</feature>
<dbReference type="Pfam" id="PF00072">
    <property type="entry name" value="Response_reg"/>
    <property type="match status" value="1"/>
</dbReference>
<evidence type="ECO:0000313" key="10">
    <source>
        <dbReference type="EMBL" id="REK74927.1"/>
    </source>
</evidence>
<dbReference type="EMBL" id="QUBQ01000002">
    <property type="protein sequence ID" value="REK74927.1"/>
    <property type="molecule type" value="Genomic_DNA"/>
</dbReference>
<reference evidence="10 11" key="1">
    <citation type="submission" date="2018-08" db="EMBL/GenBank/DDBJ databases">
        <title>Paenibacillus sp. M4BSY-1, whole genome shotgun sequence.</title>
        <authorList>
            <person name="Tuo L."/>
        </authorList>
    </citation>
    <scope>NUCLEOTIDE SEQUENCE [LARGE SCALE GENOMIC DNA]</scope>
    <source>
        <strain evidence="10 11">M4BSY-1</strain>
    </source>
</reference>
<organism evidence="10 11">
    <name type="scientific">Paenibacillus paeoniae</name>
    <dbReference type="NCBI Taxonomy" id="2292705"/>
    <lineage>
        <taxon>Bacteria</taxon>
        <taxon>Bacillati</taxon>
        <taxon>Bacillota</taxon>
        <taxon>Bacilli</taxon>
        <taxon>Bacillales</taxon>
        <taxon>Paenibacillaceae</taxon>
        <taxon>Paenibacillus</taxon>
    </lineage>
</organism>
<dbReference type="InterPro" id="IPR001789">
    <property type="entry name" value="Sig_transdc_resp-reg_receiver"/>
</dbReference>
<dbReference type="InterPro" id="IPR016032">
    <property type="entry name" value="Sig_transdc_resp-reg_C-effctor"/>
</dbReference>
<evidence type="ECO:0000256" key="5">
    <source>
        <dbReference type="ARBA" id="ARBA00023163"/>
    </source>
</evidence>
<dbReference type="Pfam" id="PF00486">
    <property type="entry name" value="Trans_reg_C"/>
    <property type="match status" value="1"/>
</dbReference>
<evidence type="ECO:0000256" key="2">
    <source>
        <dbReference type="ARBA" id="ARBA00023012"/>
    </source>
</evidence>
<keyword evidence="1 6" id="KW-0597">Phosphoprotein</keyword>
<keyword evidence="11" id="KW-1185">Reference proteome</keyword>
<accession>A0A371PG37</accession>
<dbReference type="SUPFAM" id="SSF52172">
    <property type="entry name" value="CheY-like"/>
    <property type="match status" value="1"/>
</dbReference>
<evidence type="ECO:0000259" key="8">
    <source>
        <dbReference type="PROSITE" id="PS50110"/>
    </source>
</evidence>
<evidence type="ECO:0000256" key="4">
    <source>
        <dbReference type="ARBA" id="ARBA00023125"/>
    </source>
</evidence>
<dbReference type="SMART" id="SM00862">
    <property type="entry name" value="Trans_reg_C"/>
    <property type="match status" value="1"/>
</dbReference>
<keyword evidence="2" id="KW-0902">Two-component regulatory system</keyword>
<dbReference type="GO" id="GO:0000976">
    <property type="term" value="F:transcription cis-regulatory region binding"/>
    <property type="evidence" value="ECO:0007669"/>
    <property type="project" value="TreeGrafter"/>
</dbReference>
<dbReference type="Gene3D" id="3.40.50.2300">
    <property type="match status" value="1"/>
</dbReference>
<dbReference type="GO" id="GO:0006355">
    <property type="term" value="P:regulation of DNA-templated transcription"/>
    <property type="evidence" value="ECO:0007669"/>
    <property type="project" value="InterPro"/>
</dbReference>
<dbReference type="CDD" id="cd00383">
    <property type="entry name" value="trans_reg_C"/>
    <property type="match status" value="1"/>
</dbReference>
<dbReference type="SMART" id="SM00448">
    <property type="entry name" value="REC"/>
    <property type="match status" value="1"/>
</dbReference>
<feature type="domain" description="Response regulatory" evidence="8">
    <location>
        <begin position="65"/>
        <end position="179"/>
    </location>
</feature>
<proteinExistence type="predicted"/>
<gene>
    <name evidence="10" type="ORF">DX130_14860</name>
</gene>
<dbReference type="Proteomes" id="UP000261905">
    <property type="component" value="Unassembled WGS sequence"/>
</dbReference>
<dbReference type="PROSITE" id="PS51755">
    <property type="entry name" value="OMPR_PHOB"/>
    <property type="match status" value="1"/>
</dbReference>
<protein>
    <submittedName>
        <fullName evidence="10">DNA-binding response regulator</fullName>
    </submittedName>
</protein>
<dbReference type="InterPro" id="IPR039420">
    <property type="entry name" value="WalR-like"/>
</dbReference>
<dbReference type="PANTHER" id="PTHR48111">
    <property type="entry name" value="REGULATOR OF RPOS"/>
    <property type="match status" value="1"/>
</dbReference>
<dbReference type="Gene3D" id="1.10.10.10">
    <property type="entry name" value="Winged helix-like DNA-binding domain superfamily/Winged helix DNA-binding domain"/>
    <property type="match status" value="1"/>
</dbReference>
<evidence type="ECO:0000256" key="7">
    <source>
        <dbReference type="PROSITE-ProRule" id="PRU01091"/>
    </source>
</evidence>
<keyword evidence="4 7" id="KW-0238">DNA-binding</keyword>
<dbReference type="GO" id="GO:0000156">
    <property type="term" value="F:phosphorelay response regulator activity"/>
    <property type="evidence" value="ECO:0007669"/>
    <property type="project" value="TreeGrafter"/>
</dbReference>
<dbReference type="InterPro" id="IPR011006">
    <property type="entry name" value="CheY-like_superfamily"/>
</dbReference>